<evidence type="ECO:0000313" key="3">
    <source>
        <dbReference type="Proteomes" id="UP000829517"/>
    </source>
</evidence>
<dbReference type="InterPro" id="IPR013783">
    <property type="entry name" value="Ig-like_fold"/>
</dbReference>
<dbReference type="NCBIfam" id="TIGR01451">
    <property type="entry name" value="B_ant_repeat"/>
    <property type="match status" value="1"/>
</dbReference>
<dbReference type="RefSeq" id="WP_236960026.1">
    <property type="nucleotide sequence ID" value="NZ_JAETXX010000012.1"/>
</dbReference>
<dbReference type="EMBL" id="JAETXX010000012">
    <property type="protein sequence ID" value="MCF8716061.1"/>
    <property type="molecule type" value="Genomic_DNA"/>
</dbReference>
<reference evidence="2 3" key="1">
    <citation type="submission" date="2021-01" db="EMBL/GenBank/DDBJ databases">
        <title>Genome sequencing of Joostella atrarenae M1-2 (= KCTC 23194).</title>
        <authorList>
            <person name="Zakaria M.R."/>
            <person name="Lam M.Q."/>
            <person name="Chong C.S."/>
        </authorList>
    </citation>
    <scope>NUCLEOTIDE SEQUENCE [LARGE SCALE GENOMIC DNA]</scope>
    <source>
        <strain evidence="2 3">M1-2</strain>
    </source>
</reference>
<dbReference type="Pfam" id="PF01345">
    <property type="entry name" value="DUF11"/>
    <property type="match status" value="1"/>
</dbReference>
<dbReference type="PANTHER" id="PTHR24273">
    <property type="entry name" value="FI04643P-RELATED"/>
    <property type="match status" value="1"/>
</dbReference>
<proteinExistence type="predicted"/>
<protein>
    <submittedName>
        <fullName evidence="2">Gliding motility-associated C-terminal domain-containing protein</fullName>
    </submittedName>
</protein>
<dbReference type="NCBIfam" id="TIGR04131">
    <property type="entry name" value="Bac_Flav_CTERM"/>
    <property type="match status" value="1"/>
</dbReference>
<dbReference type="InterPro" id="IPR026341">
    <property type="entry name" value="T9SS_type_B"/>
</dbReference>
<dbReference type="InterPro" id="IPR047589">
    <property type="entry name" value="DUF11_rpt"/>
</dbReference>
<keyword evidence="3" id="KW-1185">Reference proteome</keyword>
<dbReference type="Pfam" id="PF13585">
    <property type="entry name" value="CHU_C"/>
    <property type="match status" value="1"/>
</dbReference>
<evidence type="ECO:0000313" key="2">
    <source>
        <dbReference type="EMBL" id="MCF8716061.1"/>
    </source>
</evidence>
<feature type="domain" description="DUF11" evidence="1">
    <location>
        <begin position="1677"/>
        <end position="1790"/>
    </location>
</feature>
<dbReference type="Gene3D" id="2.60.40.10">
    <property type="entry name" value="Immunoglobulins"/>
    <property type="match status" value="1"/>
</dbReference>
<comment type="caution">
    <text evidence="2">The sequence shown here is derived from an EMBL/GenBank/DDBJ whole genome shotgun (WGS) entry which is preliminary data.</text>
</comment>
<accession>A0ABS9J6M6</accession>
<gene>
    <name evidence="2" type="ORF">JM658_14585</name>
</gene>
<dbReference type="PANTHER" id="PTHR24273:SF32">
    <property type="entry name" value="HYALIN"/>
    <property type="match status" value="1"/>
</dbReference>
<evidence type="ECO:0000259" key="1">
    <source>
        <dbReference type="Pfam" id="PF01345"/>
    </source>
</evidence>
<dbReference type="InterPro" id="IPR001434">
    <property type="entry name" value="OmcB-like_DUF11"/>
</dbReference>
<feature type="non-terminal residue" evidence="2">
    <location>
        <position position="1861"/>
    </location>
</feature>
<organism evidence="2 3">
    <name type="scientific">Joostella atrarenae</name>
    <dbReference type="NCBI Taxonomy" id="679257"/>
    <lineage>
        <taxon>Bacteria</taxon>
        <taxon>Pseudomonadati</taxon>
        <taxon>Bacteroidota</taxon>
        <taxon>Flavobacteriia</taxon>
        <taxon>Flavobacteriales</taxon>
        <taxon>Flavobacteriaceae</taxon>
        <taxon>Joostella</taxon>
    </lineage>
</organism>
<dbReference type="Proteomes" id="UP000829517">
    <property type="component" value="Unassembled WGS sequence"/>
</dbReference>
<name>A0ABS9J6M6_9FLAO</name>
<sequence>MIKKLLFILIVIVVSQYSMYSQCNINNFTATPLDATCVQNGEINVQVTGATDCSSAPVFAYIRLAQTSTDLDFITLSSTGTGTFFNLAPNTYDVILQQGSMISQESSITVGSSYEPMSLMTTSSNTTCSSSDTNNPNDGSLSVSVTGGIGPFTYNLLLGGSIIETSGSIAVTSYTFSNLIIGDYSVSVTDNSPSCSSQEIRSVTIAETSNTPIAYRYERTRPDEDECGKVTYRIAITGGNAEVIMGDPYAASATLNGGATIYGSAKNSTVFDFTGLTPGDILTNILVTDGCNVATREDITIPDLPEDYLDVDAIASRTASCEDGVNILIDGLIDDGLPPGRAAFTFQESNSVSLYKEDPAGSGIFQLLETVYNSEQLSIFGGSLVLSADDPNATYKIVAEDDCHTVEEIITPNVTYQNLLMEATLDETNGKLEGTSTIEIKKNGGAWNVDDPLNWPITATITRTDGITNTTINPTQPYSQAGSYTYTFPMTAIFDDPDGGENDWKSRPVIQDLPLGEYQIVLVDACGDSITNTINLTEPATYNPSIVLTPGCASSDIIFDMGGTNITDYTITRLYASDGVTLIRDASENPSNKNAGQFSSVPPGDYILRFEQFAYRDPTLPDIRFVESVMFDAALKMFNGYTEFETTVTIPPYEQVAFNVTSLFCDSDDDDSGIMALVASGIPLGSIKYDIWLDPLDPDTDNPTQTYFTNDVTEMSHVFQNLSVGTYKVRITTDCGYTEQTITLQQGTVIYPDPIASMDAICTGESTNLIMALPESIYDIEWFESGVSIGTGSVINVAPTENTLYTVTYALNSTLGCTSSLSGLDTIDITVFSEVEQNSDPSTTYTTCQENGNYTVTIDFIGVGPFTTVSGTGAPGTWSGSTWTSDEISPMIDYNVNIEDYNACNLLNVTGKAPTDCCKFEIVCPTFPTSAVECYQDISTQYAYTITEFEALGNADGSIGDPCGVIEITASNTADSGDCSQIVTRTFTIIEYEDVNSNGVRDTGEDTILNTVSCEQAITVEDTTAPTFVETLPADVTVNCDAIPTAETLTATDNCGTATVTFTETETAGDCPNSYSLLREWTATDECGLTTVHTQTITVEDTTAPTFVETLPADVTVDCDAIPTAETLTAMDNCGTATVTFTETEAAGDCPNSYSLLREWIATDECGLTTVHAQIITVEDTTAPIFAETLPADVTVNCDAIPTAEILTATDNCGTATVTFTETETAGDCPNSYSLLREWTATDECGLTTVHTQTITVEDTTAPTFVETLPADITVNCDAIPTAEILTATDNCGTATVTFTETETAGDCPNSYSLLREWIATDECGLTTVHTQTITVEDTTAPTFVETLPADGTVNCDAIPTAEILTATDNCGTATVTFTETETAGDCPNSYSLLREWTATDECGLTTVHTQTITVEDTTAPTFVETLPADITVDCDAIPTAETLTATDNCGTATVTFTETETAGDCPNSYSLLREWIATDECGLTTVHTQTITVEDTTAPFFTSTLPTDMVTDSNNIPEIPEVLAADNCAEAKVSFEEITTEGDCIGSFILTRKWTATDDCGNTTMHSQQIEVKDIEAPVITSCPSDIIIDDCDINSIPEGDVSFIDAIDNETPKEDLIITYEDIDNGGAGSVEDPYIVIRTYTVIDQCGNSSSCTHQIICSKDQVSPPPPPLTETDIAIYKSVNKQYVVLNEEIEFTITVKNLGTIEATNIDVSDRLPDGYRFIGATSGVGSNYNEITGVFSVVSLAPSESVTLIMRVSVLNITDYNNVARLESLDQEDFNDTNNEASAGADIVLSECFEIFNEFTPNGDGKNDYFTVRCIENYPGNRVDIYDRWGIKVYSAKDYQNNWDGTSEGHATIK</sequence>